<organism evidence="2 3">
    <name type="scientific">Candidatus Galligastranaerophilus intestinavium</name>
    <dbReference type="NCBI Taxonomy" id="2840836"/>
    <lineage>
        <taxon>Bacteria</taxon>
        <taxon>Candidatus Galligastranaerophilus</taxon>
    </lineage>
</organism>
<dbReference type="InterPro" id="IPR029063">
    <property type="entry name" value="SAM-dependent_MTases_sf"/>
</dbReference>
<dbReference type="NCBIfam" id="TIGR01444">
    <property type="entry name" value="fkbM_fam"/>
    <property type="match status" value="1"/>
</dbReference>
<dbReference type="Pfam" id="PF05050">
    <property type="entry name" value="Methyltransf_21"/>
    <property type="match status" value="1"/>
</dbReference>
<proteinExistence type="predicted"/>
<dbReference type="SUPFAM" id="SSF53335">
    <property type="entry name" value="S-adenosyl-L-methionine-dependent methyltransferases"/>
    <property type="match status" value="1"/>
</dbReference>
<name>A0A9D1FI01_9BACT</name>
<dbReference type="InterPro" id="IPR006342">
    <property type="entry name" value="FkbM_mtfrase"/>
</dbReference>
<dbReference type="GO" id="GO:0008168">
    <property type="term" value="F:methyltransferase activity"/>
    <property type="evidence" value="ECO:0007669"/>
    <property type="project" value="UniProtKB-KW"/>
</dbReference>
<reference evidence="2" key="2">
    <citation type="journal article" date="2021" name="PeerJ">
        <title>Extensive microbial diversity within the chicken gut microbiome revealed by metagenomics and culture.</title>
        <authorList>
            <person name="Gilroy R."/>
            <person name="Ravi A."/>
            <person name="Getino M."/>
            <person name="Pursley I."/>
            <person name="Horton D.L."/>
            <person name="Alikhan N.F."/>
            <person name="Baker D."/>
            <person name="Gharbi K."/>
            <person name="Hall N."/>
            <person name="Watson M."/>
            <person name="Adriaenssens E.M."/>
            <person name="Foster-Nyarko E."/>
            <person name="Jarju S."/>
            <person name="Secka A."/>
            <person name="Antonio M."/>
            <person name="Oren A."/>
            <person name="Chaudhuri R.R."/>
            <person name="La Ragione R."/>
            <person name="Hildebrand F."/>
            <person name="Pallen M.J."/>
        </authorList>
    </citation>
    <scope>NUCLEOTIDE SEQUENCE</scope>
    <source>
        <strain evidence="2">CHK152-2871</strain>
    </source>
</reference>
<feature type="domain" description="Methyltransferase FkbM" evidence="1">
    <location>
        <begin position="228"/>
        <end position="280"/>
    </location>
</feature>
<accession>A0A9D1FI01</accession>
<keyword evidence="2" id="KW-0489">Methyltransferase</keyword>
<comment type="caution">
    <text evidence="2">The sequence shown here is derived from an EMBL/GenBank/DDBJ whole genome shotgun (WGS) entry which is preliminary data.</text>
</comment>
<keyword evidence="2" id="KW-0808">Transferase</keyword>
<gene>
    <name evidence="2" type="ORF">IAA86_02185</name>
</gene>
<dbReference type="Proteomes" id="UP000886865">
    <property type="component" value="Unassembled WGS sequence"/>
</dbReference>
<reference evidence="2" key="1">
    <citation type="submission" date="2020-10" db="EMBL/GenBank/DDBJ databases">
        <authorList>
            <person name="Gilroy R."/>
        </authorList>
    </citation>
    <scope>NUCLEOTIDE SEQUENCE</scope>
    <source>
        <strain evidence="2">CHK152-2871</strain>
    </source>
</reference>
<evidence type="ECO:0000313" key="2">
    <source>
        <dbReference type="EMBL" id="HIS73812.1"/>
    </source>
</evidence>
<dbReference type="EMBL" id="DVJQ01000019">
    <property type="protein sequence ID" value="HIS73812.1"/>
    <property type="molecule type" value="Genomic_DNA"/>
</dbReference>
<evidence type="ECO:0000259" key="1">
    <source>
        <dbReference type="Pfam" id="PF05050"/>
    </source>
</evidence>
<dbReference type="AlphaFoldDB" id="A0A9D1FI01"/>
<dbReference type="GO" id="GO:0032259">
    <property type="term" value="P:methylation"/>
    <property type="evidence" value="ECO:0007669"/>
    <property type="project" value="UniProtKB-KW"/>
</dbReference>
<protein>
    <submittedName>
        <fullName evidence="2">FkbM family methyltransferase</fullName>
    </submittedName>
</protein>
<sequence length="311" mass="36594">MKKIIKIELINQGDCFLPKIHLFGITHKFSFAKFLPVIKFYWRDAFEKYFKENDSNEKIKNLKSGMDKVSYDYIDNFIKLFSYINKPYFGNPWTKEDKRLKKECKEFEKTFKQPFRDILKINPFHYSNIYGLKDMYKEVFDKINGKIIIDGGALNGDSTLMFHHHFPKSEIHAYEPLGVNYSVMDKFLRLDNCNNKIIPIKEGLGQREDVIEIVFNDKEMAQITTVDGNYKNSDPIGLIKLDTEGFESAAIERAKEIIKRDKPIVVAAMYHTPEDFFELKNKLKMINPDYKFIVRRSEMIIPMADLVLIAY</sequence>
<dbReference type="Gene3D" id="3.40.50.150">
    <property type="entry name" value="Vaccinia Virus protein VP39"/>
    <property type="match status" value="1"/>
</dbReference>
<evidence type="ECO:0000313" key="3">
    <source>
        <dbReference type="Proteomes" id="UP000886865"/>
    </source>
</evidence>